<dbReference type="RefSeq" id="XP_035340728.1">
    <property type="nucleotide sequence ID" value="XM_035484835.1"/>
</dbReference>
<feature type="region of interest" description="Disordered" evidence="1">
    <location>
        <begin position="58"/>
        <end position="104"/>
    </location>
</feature>
<dbReference type="Proteomes" id="UP000509510">
    <property type="component" value="Chromosome I"/>
</dbReference>
<dbReference type="AlphaFoldDB" id="A0A7H8QKR5"/>
<gene>
    <name evidence="2" type="ORF">TRUGW13939_01636</name>
</gene>
<feature type="compositionally biased region" description="Acidic residues" evidence="1">
    <location>
        <begin position="173"/>
        <end position="185"/>
    </location>
</feature>
<accession>A0A7H8QKR5</accession>
<evidence type="ECO:0008006" key="4">
    <source>
        <dbReference type="Google" id="ProtNLM"/>
    </source>
</evidence>
<feature type="region of interest" description="Disordered" evidence="1">
    <location>
        <begin position="165"/>
        <end position="198"/>
    </location>
</feature>
<dbReference type="SUPFAM" id="SSF54928">
    <property type="entry name" value="RNA-binding domain, RBD"/>
    <property type="match status" value="1"/>
</dbReference>
<dbReference type="GeneID" id="55989146"/>
<dbReference type="KEGG" id="trg:TRUGW13939_01636"/>
<reference evidence="3" key="1">
    <citation type="submission" date="2020-06" db="EMBL/GenBank/DDBJ databases">
        <title>A chromosome-scale genome assembly of Talaromyces rugulosus W13939.</title>
        <authorList>
            <person name="Wang B."/>
            <person name="Guo L."/>
            <person name="Ye K."/>
            <person name="Wang L."/>
        </authorList>
    </citation>
    <scope>NUCLEOTIDE SEQUENCE [LARGE SCALE GENOMIC DNA]</scope>
    <source>
        <strain evidence="3">W13939</strain>
    </source>
</reference>
<sequence>MAVSRELALQTMEDPITKHRLELLERTVYALQAQHRLLDYRIQYMEGENKALRLKASQNNAPSAENQPPQKAHVHHPRDLSDLDNFSVSEEPQEQPSNSQVIDIPKTSVSQSILDEPSPINTPVLTPARMKRSVSSLRNVVANAIPFIPAYVEVSIKSPNGTKEVKEVKEEKEETVESSATEEFEPPTQPPKQDRKTPVPWDGTISWKIFNIFKDRGEERQAMHNAALMIGDGKLEEQWLFQYGLRYLPQPDDSDAYRTVRVEGLPRDITMDKVLAEVYYGEVYSIDLLNTFGITGYHTARVVFLHQKSALAFCKYSRKKGVYIEGVRVRATLEKTATYPVGRHMRDAIDNDCCTRCLTALNVDSSLLLYTRSLIERSYLKYSIETLDLEGDTIHIRFHSMRAAAFAYQKITNDSAFEHCILKYGQDPCSRVPSSKTE</sequence>
<feature type="compositionally biased region" description="Polar residues" evidence="1">
    <location>
        <begin position="58"/>
        <end position="69"/>
    </location>
</feature>
<evidence type="ECO:0000313" key="2">
    <source>
        <dbReference type="EMBL" id="QKX54549.1"/>
    </source>
</evidence>
<feature type="compositionally biased region" description="Polar residues" evidence="1">
    <location>
        <begin position="84"/>
        <end position="104"/>
    </location>
</feature>
<evidence type="ECO:0000256" key="1">
    <source>
        <dbReference type="SAM" id="MobiDB-lite"/>
    </source>
</evidence>
<organism evidence="2 3">
    <name type="scientific">Talaromyces rugulosus</name>
    <name type="common">Penicillium rugulosum</name>
    <dbReference type="NCBI Taxonomy" id="121627"/>
    <lineage>
        <taxon>Eukaryota</taxon>
        <taxon>Fungi</taxon>
        <taxon>Dikarya</taxon>
        <taxon>Ascomycota</taxon>
        <taxon>Pezizomycotina</taxon>
        <taxon>Eurotiomycetes</taxon>
        <taxon>Eurotiomycetidae</taxon>
        <taxon>Eurotiales</taxon>
        <taxon>Trichocomaceae</taxon>
        <taxon>Talaromyces</taxon>
        <taxon>Talaromyces sect. Islandici</taxon>
    </lineage>
</organism>
<dbReference type="OrthoDB" id="5244622at2759"/>
<dbReference type="InterPro" id="IPR035979">
    <property type="entry name" value="RBD_domain_sf"/>
</dbReference>
<dbReference type="EMBL" id="CP055898">
    <property type="protein sequence ID" value="QKX54549.1"/>
    <property type="molecule type" value="Genomic_DNA"/>
</dbReference>
<proteinExistence type="predicted"/>
<dbReference type="GO" id="GO:0003676">
    <property type="term" value="F:nucleic acid binding"/>
    <property type="evidence" value="ECO:0007669"/>
    <property type="project" value="InterPro"/>
</dbReference>
<evidence type="ECO:0000313" key="3">
    <source>
        <dbReference type="Proteomes" id="UP000509510"/>
    </source>
</evidence>
<keyword evidence="3" id="KW-1185">Reference proteome</keyword>
<name>A0A7H8QKR5_TALRU</name>
<protein>
    <recommendedName>
        <fullName evidence="4">RRM domain-containing protein</fullName>
    </recommendedName>
</protein>